<feature type="compositionally biased region" description="Basic and acidic residues" evidence="9">
    <location>
        <begin position="1"/>
        <end position="10"/>
    </location>
</feature>
<dbReference type="InterPro" id="IPR041373">
    <property type="entry name" value="RT_RNaseH"/>
</dbReference>
<sequence length="573" mass="63819">MRILRSREEGCSDSVLEGQLDTPEPANQALTRHTRNPLAGAVLPPVSVSCVLQVNPPDLTGVPADYYNLCSVFSKSQTTSLPPHHPYDCTIDLLPGTSPPRGRLYSLSGPEREPMDKRLLPVPCIDYRGLNDITVQNRYPLPSAFEMLQGARVFTKLDLRNAYHLVRIREGDKWKTVFNNPSGHYEYLVLPFGLTNAPAVFQGLVNNILENQLFVKAEKCEFHTKSVTFLGHKISSKGIKLDPAKIEAVTKWLVPDSRKALQRFLGPAERNYDIGNRELLVVRLASGTWRHWLEGSVQPFLVWMDHKNLEYICSAKRLSSHQARWALFFGRFNFTLSYRPGSKNVKPNALSHLFGAPEGEILAEAILPEAVVVGALSWGIEGCKCQRSAQWAGCLCRLRCALKSFSGVICPSWCAIQGFGGNLLAIRQRFLVAYIGHGCQTVRVDSSMYDQGREGMGRGWSRPAGGNSLAYTERKPPKTLPIGQQISPESLDGTPAWTYDPTEGLQGISGLPPWKVNNVVDRFSKAVHFIPLLKLPSAWETAQLMVDHVFHLHGLPVDVVSDRGPQFASQFWK</sequence>
<keyword evidence="8" id="KW-0695">RNA-directed DNA polymerase</keyword>
<dbReference type="Gene3D" id="3.10.10.10">
    <property type="entry name" value="HIV Type 1 Reverse Transcriptase, subunit A, domain 1"/>
    <property type="match status" value="1"/>
</dbReference>
<evidence type="ECO:0000259" key="10">
    <source>
        <dbReference type="PROSITE" id="PS50994"/>
    </source>
</evidence>
<dbReference type="CDD" id="cd01647">
    <property type="entry name" value="RT_LTR"/>
    <property type="match status" value="1"/>
</dbReference>
<evidence type="ECO:0000256" key="5">
    <source>
        <dbReference type="ARBA" id="ARBA00022722"/>
    </source>
</evidence>
<feature type="region of interest" description="Disordered" evidence="9">
    <location>
        <begin position="1"/>
        <end position="24"/>
    </location>
</feature>
<evidence type="ECO:0000256" key="4">
    <source>
        <dbReference type="ARBA" id="ARBA00022695"/>
    </source>
</evidence>
<dbReference type="EC" id="3.1.26.4" evidence="2"/>
<keyword evidence="6" id="KW-0255">Endonuclease</keyword>
<name>A0ABQ8L7E5_LABRO</name>
<dbReference type="InterPro" id="IPR043128">
    <property type="entry name" value="Rev_trsase/Diguanyl_cyclase"/>
</dbReference>
<dbReference type="PROSITE" id="PS50994">
    <property type="entry name" value="INTEGRASE"/>
    <property type="match status" value="1"/>
</dbReference>
<evidence type="ECO:0000256" key="3">
    <source>
        <dbReference type="ARBA" id="ARBA00022679"/>
    </source>
</evidence>
<dbReference type="InterPro" id="IPR001584">
    <property type="entry name" value="Integrase_cat-core"/>
</dbReference>
<dbReference type="InterPro" id="IPR043502">
    <property type="entry name" value="DNA/RNA_pol_sf"/>
</dbReference>
<dbReference type="SUPFAM" id="SSF56672">
    <property type="entry name" value="DNA/RNA polymerases"/>
    <property type="match status" value="1"/>
</dbReference>
<proteinExistence type="inferred from homology"/>
<evidence type="ECO:0000256" key="2">
    <source>
        <dbReference type="ARBA" id="ARBA00012180"/>
    </source>
</evidence>
<keyword evidence="3" id="KW-0808">Transferase</keyword>
<evidence type="ECO:0000256" key="7">
    <source>
        <dbReference type="ARBA" id="ARBA00022801"/>
    </source>
</evidence>
<organism evidence="11 12">
    <name type="scientific">Labeo rohita</name>
    <name type="common">Indian major carp</name>
    <name type="synonym">Cyprinus rohita</name>
    <dbReference type="NCBI Taxonomy" id="84645"/>
    <lineage>
        <taxon>Eukaryota</taxon>
        <taxon>Metazoa</taxon>
        <taxon>Chordata</taxon>
        <taxon>Craniata</taxon>
        <taxon>Vertebrata</taxon>
        <taxon>Euteleostomi</taxon>
        <taxon>Actinopterygii</taxon>
        <taxon>Neopterygii</taxon>
        <taxon>Teleostei</taxon>
        <taxon>Ostariophysi</taxon>
        <taxon>Cypriniformes</taxon>
        <taxon>Cyprinidae</taxon>
        <taxon>Labeoninae</taxon>
        <taxon>Labeonini</taxon>
        <taxon>Labeo</taxon>
    </lineage>
</organism>
<dbReference type="InterPro" id="IPR012337">
    <property type="entry name" value="RNaseH-like_sf"/>
</dbReference>
<comment type="caution">
    <text evidence="11">The sequence shown here is derived from an EMBL/GenBank/DDBJ whole genome shotgun (WGS) entry which is preliminary data.</text>
</comment>
<dbReference type="InterPro" id="IPR036397">
    <property type="entry name" value="RNaseH_sf"/>
</dbReference>
<evidence type="ECO:0000313" key="11">
    <source>
        <dbReference type="EMBL" id="KAI2646324.1"/>
    </source>
</evidence>
<keyword evidence="4" id="KW-0548">Nucleotidyltransferase</keyword>
<evidence type="ECO:0000256" key="1">
    <source>
        <dbReference type="ARBA" id="ARBA00010879"/>
    </source>
</evidence>
<evidence type="ECO:0000256" key="6">
    <source>
        <dbReference type="ARBA" id="ARBA00022759"/>
    </source>
</evidence>
<feature type="domain" description="Integrase catalytic" evidence="10">
    <location>
        <begin position="484"/>
        <end position="573"/>
    </location>
</feature>
<dbReference type="InterPro" id="IPR050951">
    <property type="entry name" value="Retrovirus_Pol_polyprotein"/>
</dbReference>
<dbReference type="EMBL" id="JACTAM010001478">
    <property type="protein sequence ID" value="KAI2646324.1"/>
    <property type="molecule type" value="Genomic_DNA"/>
</dbReference>
<keyword evidence="12" id="KW-1185">Reference proteome</keyword>
<evidence type="ECO:0000313" key="12">
    <source>
        <dbReference type="Proteomes" id="UP000830375"/>
    </source>
</evidence>
<dbReference type="Pfam" id="PF00078">
    <property type="entry name" value="RVT_1"/>
    <property type="match status" value="1"/>
</dbReference>
<gene>
    <name evidence="11" type="ORF">H4Q32_028055</name>
</gene>
<evidence type="ECO:0000256" key="9">
    <source>
        <dbReference type="SAM" id="MobiDB-lite"/>
    </source>
</evidence>
<reference evidence="11 12" key="1">
    <citation type="submission" date="2022-01" db="EMBL/GenBank/DDBJ databases">
        <title>A high-quality chromosome-level genome assembly of rohu carp, Labeo rohita.</title>
        <authorList>
            <person name="Arick M.A. II"/>
            <person name="Hsu C.-Y."/>
            <person name="Magbanua Z."/>
            <person name="Pechanova O."/>
            <person name="Grover C."/>
            <person name="Miller E."/>
            <person name="Thrash A."/>
            <person name="Ezzel L."/>
            <person name="Alam S."/>
            <person name="Benzie J."/>
            <person name="Hamilton M."/>
            <person name="Karsi A."/>
            <person name="Lawrence M.L."/>
            <person name="Peterson D.G."/>
        </authorList>
    </citation>
    <scope>NUCLEOTIDE SEQUENCE [LARGE SCALE GENOMIC DNA]</scope>
    <source>
        <strain evidence="12">BAU-BD-2019</strain>
        <tissue evidence="11">Blood</tissue>
    </source>
</reference>
<accession>A0ABQ8L7E5</accession>
<dbReference type="PANTHER" id="PTHR37984">
    <property type="entry name" value="PROTEIN CBG26694"/>
    <property type="match status" value="1"/>
</dbReference>
<keyword evidence="7" id="KW-0378">Hydrolase</keyword>
<dbReference type="Gene3D" id="3.30.420.10">
    <property type="entry name" value="Ribonuclease H-like superfamily/Ribonuclease H"/>
    <property type="match status" value="1"/>
</dbReference>
<dbReference type="Pfam" id="PF17917">
    <property type="entry name" value="RT_RNaseH"/>
    <property type="match status" value="1"/>
</dbReference>
<dbReference type="Proteomes" id="UP000830375">
    <property type="component" value="Unassembled WGS sequence"/>
</dbReference>
<keyword evidence="5" id="KW-0540">Nuclease</keyword>
<dbReference type="PANTHER" id="PTHR37984:SF5">
    <property type="entry name" value="PROTEIN NYNRIN-LIKE"/>
    <property type="match status" value="1"/>
</dbReference>
<dbReference type="CDD" id="cd09274">
    <property type="entry name" value="RNase_HI_RT_Ty3"/>
    <property type="match status" value="1"/>
</dbReference>
<dbReference type="InterPro" id="IPR000477">
    <property type="entry name" value="RT_dom"/>
</dbReference>
<evidence type="ECO:0000256" key="8">
    <source>
        <dbReference type="ARBA" id="ARBA00022918"/>
    </source>
</evidence>
<comment type="similarity">
    <text evidence="1">Belongs to the beta type-B retroviral polymerase family. HERV class-II K(HML-2) pol subfamily.</text>
</comment>
<protein>
    <recommendedName>
        <fullName evidence="2">ribonuclease H</fullName>
        <ecNumber evidence="2">3.1.26.4</ecNumber>
    </recommendedName>
</protein>
<dbReference type="Gene3D" id="3.30.70.270">
    <property type="match status" value="2"/>
</dbReference>
<dbReference type="SUPFAM" id="SSF53098">
    <property type="entry name" value="Ribonuclease H-like"/>
    <property type="match status" value="1"/>
</dbReference>